<sequence length="107" mass="12427">MKLLKQYRLLRLSSYLTKQLRPVAQLGDPGSGAGKGGGAGGSIRNAGGVFGKVQAAREEQYFRKQQKEQLWRLREAIKDDIFFHQEEIKKHQEVIDRYKQRMDKFFK</sequence>
<evidence type="ECO:0000256" key="1">
    <source>
        <dbReference type="ARBA" id="ARBA00004173"/>
    </source>
</evidence>
<evidence type="ECO:0000313" key="7">
    <source>
        <dbReference type="EMBL" id="KAJ3660651.1"/>
    </source>
</evidence>
<gene>
    <name evidence="7" type="ORF">Zmor_005090</name>
</gene>
<keyword evidence="3" id="KW-0809">Transit peptide</keyword>
<dbReference type="EMBL" id="JALNTZ010000002">
    <property type="protein sequence ID" value="KAJ3660651.1"/>
    <property type="molecule type" value="Genomic_DNA"/>
</dbReference>
<dbReference type="PANTHER" id="PTHR48417:SF1">
    <property type="entry name" value="ATP SYNTHASE F1 SUBUNIT EPSILON"/>
    <property type="match status" value="1"/>
</dbReference>
<reference evidence="7" key="1">
    <citation type="journal article" date="2023" name="G3 (Bethesda)">
        <title>Whole genome assemblies of Zophobas morio and Tenebrio molitor.</title>
        <authorList>
            <person name="Kaur S."/>
            <person name="Stinson S.A."/>
            <person name="diCenzo G.C."/>
        </authorList>
    </citation>
    <scope>NUCLEOTIDE SEQUENCE</scope>
    <source>
        <strain evidence="7">QUZm001</strain>
    </source>
</reference>
<dbReference type="InterPro" id="IPR007648">
    <property type="entry name" value="ATPase_inhibitor_mt"/>
</dbReference>
<comment type="similarity">
    <text evidence="2">Belongs to the ATPase inhibitor family.</text>
</comment>
<dbReference type="Proteomes" id="UP001168821">
    <property type="component" value="Unassembled WGS sequence"/>
</dbReference>
<evidence type="ECO:0000256" key="6">
    <source>
        <dbReference type="ARBA" id="ARBA00030036"/>
    </source>
</evidence>
<evidence type="ECO:0000313" key="8">
    <source>
        <dbReference type="Proteomes" id="UP001168821"/>
    </source>
</evidence>
<dbReference type="Pfam" id="PF04568">
    <property type="entry name" value="IATP"/>
    <property type="match status" value="1"/>
</dbReference>
<evidence type="ECO:0000256" key="3">
    <source>
        <dbReference type="ARBA" id="ARBA00022946"/>
    </source>
</evidence>
<keyword evidence="8" id="KW-1185">Reference proteome</keyword>
<dbReference type="PANTHER" id="PTHR48417">
    <property type="entry name" value="ATP SYNTHASE F1 SUBUNIT EPSILON"/>
    <property type="match status" value="1"/>
</dbReference>
<dbReference type="SUPFAM" id="SSF64602">
    <property type="entry name" value="F1 ATPase inhibitor, IF1, C-terminal domain"/>
    <property type="match status" value="1"/>
</dbReference>
<evidence type="ECO:0000256" key="5">
    <source>
        <dbReference type="ARBA" id="ARBA00023128"/>
    </source>
</evidence>
<keyword evidence="4" id="KW-0175">Coiled coil</keyword>
<comment type="subcellular location">
    <subcellularLocation>
        <location evidence="1">Mitochondrion</location>
    </subcellularLocation>
</comment>
<organism evidence="7 8">
    <name type="scientific">Zophobas morio</name>
    <dbReference type="NCBI Taxonomy" id="2755281"/>
    <lineage>
        <taxon>Eukaryota</taxon>
        <taxon>Metazoa</taxon>
        <taxon>Ecdysozoa</taxon>
        <taxon>Arthropoda</taxon>
        <taxon>Hexapoda</taxon>
        <taxon>Insecta</taxon>
        <taxon>Pterygota</taxon>
        <taxon>Neoptera</taxon>
        <taxon>Endopterygota</taxon>
        <taxon>Coleoptera</taxon>
        <taxon>Polyphaga</taxon>
        <taxon>Cucujiformia</taxon>
        <taxon>Tenebrionidae</taxon>
        <taxon>Zophobas</taxon>
    </lineage>
</organism>
<accession>A0AA38MLB1</accession>
<keyword evidence="5" id="KW-0496">Mitochondrion</keyword>
<dbReference type="Gene3D" id="1.20.5.500">
    <property type="entry name" value="Single helix bin"/>
    <property type="match status" value="1"/>
</dbReference>
<name>A0AA38MLB1_9CUCU</name>
<dbReference type="GO" id="GO:0005739">
    <property type="term" value="C:mitochondrion"/>
    <property type="evidence" value="ECO:0007669"/>
    <property type="project" value="UniProtKB-SubCell"/>
</dbReference>
<proteinExistence type="inferred from homology"/>
<comment type="caution">
    <text evidence="7">The sequence shown here is derived from an EMBL/GenBank/DDBJ whole genome shotgun (WGS) entry which is preliminary data.</text>
</comment>
<evidence type="ECO:0000256" key="2">
    <source>
        <dbReference type="ARBA" id="ARBA00010901"/>
    </source>
</evidence>
<dbReference type="AlphaFoldDB" id="A0AA38MLB1"/>
<evidence type="ECO:0000256" key="4">
    <source>
        <dbReference type="ARBA" id="ARBA00023054"/>
    </source>
</evidence>
<dbReference type="GO" id="GO:0042030">
    <property type="term" value="F:ATPase inhibitor activity"/>
    <property type="evidence" value="ECO:0007669"/>
    <property type="project" value="InterPro"/>
</dbReference>
<protein>
    <recommendedName>
        <fullName evidence="6">ATP synthase F1 subunit epsilon</fullName>
    </recommendedName>
</protein>
<dbReference type="FunFam" id="1.20.5.500:FF:000007">
    <property type="entry name" value="ATPase inhibitor, putative"/>
    <property type="match status" value="1"/>
</dbReference>